<evidence type="ECO:0000313" key="9">
    <source>
        <dbReference type="EMBL" id="GGJ65814.1"/>
    </source>
</evidence>
<dbReference type="InterPro" id="IPR053924">
    <property type="entry name" value="RecX_HTH_2nd"/>
</dbReference>
<dbReference type="EMBL" id="BMPN01000004">
    <property type="protein sequence ID" value="GGJ65814.1"/>
    <property type="molecule type" value="Genomic_DNA"/>
</dbReference>
<feature type="domain" description="RecX third three-helical" evidence="7">
    <location>
        <begin position="216"/>
        <end position="264"/>
    </location>
</feature>
<comment type="similarity">
    <text evidence="2 5">Belongs to the RecX family.</text>
</comment>
<dbReference type="InterPro" id="IPR053925">
    <property type="entry name" value="RecX_HTH_3rd"/>
</dbReference>
<feature type="domain" description="RecX third three-helical" evidence="7">
    <location>
        <begin position="161"/>
        <end position="206"/>
    </location>
</feature>
<proteinExistence type="inferred from homology"/>
<evidence type="ECO:0000256" key="3">
    <source>
        <dbReference type="ARBA" id="ARBA00018111"/>
    </source>
</evidence>
<feature type="domain" description="RecX first three-helical" evidence="8">
    <location>
        <begin position="67"/>
        <end position="105"/>
    </location>
</feature>
<keyword evidence="4 5" id="KW-0963">Cytoplasm</keyword>
<evidence type="ECO:0000259" key="6">
    <source>
        <dbReference type="Pfam" id="PF02631"/>
    </source>
</evidence>
<accession>A0ABQ2DRC0</accession>
<dbReference type="Pfam" id="PF21982">
    <property type="entry name" value="RecX_HTH1"/>
    <property type="match status" value="1"/>
</dbReference>
<dbReference type="InterPro" id="IPR003783">
    <property type="entry name" value="Regulatory_RecX"/>
</dbReference>
<comment type="subcellular location">
    <subcellularLocation>
        <location evidence="1 5">Cytoplasm</location>
    </subcellularLocation>
</comment>
<name>A0ABQ2DRC0_9BACI</name>
<dbReference type="HAMAP" id="MF_01114">
    <property type="entry name" value="RecX"/>
    <property type="match status" value="1"/>
</dbReference>
<evidence type="ECO:0000259" key="7">
    <source>
        <dbReference type="Pfam" id="PF21981"/>
    </source>
</evidence>
<dbReference type="RefSeq" id="WP_021290590.1">
    <property type="nucleotide sequence ID" value="NZ_BMPN01000004.1"/>
</dbReference>
<feature type="domain" description="RecX second three-helical" evidence="6">
    <location>
        <begin position="112"/>
        <end position="153"/>
    </location>
</feature>
<keyword evidence="10" id="KW-1185">Reference proteome</keyword>
<dbReference type="Proteomes" id="UP000634435">
    <property type="component" value="Unassembled WGS sequence"/>
</dbReference>
<evidence type="ECO:0000259" key="8">
    <source>
        <dbReference type="Pfam" id="PF21982"/>
    </source>
</evidence>
<dbReference type="Pfam" id="PF21981">
    <property type="entry name" value="RecX_HTH3"/>
    <property type="match status" value="2"/>
</dbReference>
<protein>
    <recommendedName>
        <fullName evidence="3 5">Regulatory protein RecX</fullName>
    </recommendedName>
</protein>
<evidence type="ECO:0000256" key="2">
    <source>
        <dbReference type="ARBA" id="ARBA00009695"/>
    </source>
</evidence>
<comment type="caution">
    <text evidence="9">The sequence shown here is derived from an EMBL/GenBank/DDBJ whole genome shotgun (WGS) entry which is preliminary data.</text>
</comment>
<dbReference type="Pfam" id="PF02631">
    <property type="entry name" value="RecX_HTH2"/>
    <property type="match status" value="1"/>
</dbReference>
<dbReference type="Gene3D" id="1.10.10.10">
    <property type="entry name" value="Winged helix-like DNA-binding domain superfamily/Winged helix DNA-binding domain"/>
    <property type="match status" value="4"/>
</dbReference>
<gene>
    <name evidence="5 9" type="primary">recX</name>
    <name evidence="9" type="ORF">GCM10007111_29660</name>
</gene>
<evidence type="ECO:0000256" key="1">
    <source>
        <dbReference type="ARBA" id="ARBA00004496"/>
    </source>
</evidence>
<dbReference type="PANTHER" id="PTHR33602">
    <property type="entry name" value="REGULATORY PROTEIN RECX FAMILY PROTEIN"/>
    <property type="match status" value="1"/>
</dbReference>
<evidence type="ECO:0000313" key="10">
    <source>
        <dbReference type="Proteomes" id="UP000634435"/>
    </source>
</evidence>
<dbReference type="InterPro" id="IPR036388">
    <property type="entry name" value="WH-like_DNA-bd_sf"/>
</dbReference>
<evidence type="ECO:0000256" key="5">
    <source>
        <dbReference type="HAMAP-Rule" id="MF_01114"/>
    </source>
</evidence>
<sequence>MKKITRITTQKKRKDRYNIFLDDGAGEEYGFSVDTSILIEYQLRKGLELENATVNELIQKDTMHKSYTLAIHYLSYRMRTKKEIHDYLVQKEVEPDHIPVIINKLTNEKLIDDRQFAEMFIRTRINTSSKGPMVIRRELSDKGVAMSIIDESLHQYSYQAQFEKVQKLVDKKFQQKKKDSFRKQIQNLQASLQQKGFTQDVVQAVLREVNANQNQDEEWEAIIYQGEKLLRKHETKRTGYELKNKVKEGLFRKGFAMDLITRFIEEFIDGQEKA</sequence>
<dbReference type="NCBIfam" id="NF010733">
    <property type="entry name" value="PRK14135.1"/>
    <property type="match status" value="1"/>
</dbReference>
<evidence type="ECO:0000256" key="4">
    <source>
        <dbReference type="ARBA" id="ARBA00022490"/>
    </source>
</evidence>
<reference evidence="10" key="1">
    <citation type="journal article" date="2019" name="Int. J. Syst. Evol. Microbiol.">
        <title>The Global Catalogue of Microorganisms (GCM) 10K type strain sequencing project: providing services to taxonomists for standard genome sequencing and annotation.</title>
        <authorList>
            <consortium name="The Broad Institute Genomics Platform"/>
            <consortium name="The Broad Institute Genome Sequencing Center for Infectious Disease"/>
            <person name="Wu L."/>
            <person name="Ma J."/>
        </authorList>
    </citation>
    <scope>NUCLEOTIDE SEQUENCE [LARGE SCALE GENOMIC DNA]</scope>
    <source>
        <strain evidence="10">JCM 30071</strain>
    </source>
</reference>
<organism evidence="9 10">
    <name type="scientific">Virgibacillus kapii</name>
    <dbReference type="NCBI Taxonomy" id="1638645"/>
    <lineage>
        <taxon>Bacteria</taxon>
        <taxon>Bacillati</taxon>
        <taxon>Bacillota</taxon>
        <taxon>Bacilli</taxon>
        <taxon>Bacillales</taxon>
        <taxon>Bacillaceae</taxon>
        <taxon>Virgibacillus</taxon>
    </lineage>
</organism>
<dbReference type="InterPro" id="IPR053926">
    <property type="entry name" value="RecX_HTH_1st"/>
</dbReference>
<dbReference type="PANTHER" id="PTHR33602:SF1">
    <property type="entry name" value="REGULATORY PROTEIN RECX FAMILY PROTEIN"/>
    <property type="match status" value="1"/>
</dbReference>
<comment type="function">
    <text evidence="5">Modulates RecA activity.</text>
</comment>